<organism evidence="2 3">
    <name type="scientific">Blastomyces parvus</name>
    <dbReference type="NCBI Taxonomy" id="2060905"/>
    <lineage>
        <taxon>Eukaryota</taxon>
        <taxon>Fungi</taxon>
        <taxon>Dikarya</taxon>
        <taxon>Ascomycota</taxon>
        <taxon>Pezizomycotina</taxon>
        <taxon>Eurotiomycetes</taxon>
        <taxon>Eurotiomycetidae</taxon>
        <taxon>Onygenales</taxon>
        <taxon>Ajellomycetaceae</taxon>
        <taxon>Blastomyces</taxon>
    </lineage>
</organism>
<feature type="domain" description="Dienelactone hydrolase" evidence="1">
    <location>
        <begin position="55"/>
        <end position="293"/>
    </location>
</feature>
<evidence type="ECO:0000313" key="2">
    <source>
        <dbReference type="EMBL" id="PGG99661.1"/>
    </source>
</evidence>
<dbReference type="PANTHER" id="PTHR17630">
    <property type="entry name" value="DIENELACTONE HYDROLASE"/>
    <property type="match status" value="1"/>
</dbReference>
<dbReference type="SUPFAM" id="SSF53474">
    <property type="entry name" value="alpha/beta-Hydrolases"/>
    <property type="match status" value="1"/>
</dbReference>
<accession>A0A2B7WT51</accession>
<keyword evidence="3" id="KW-1185">Reference proteome</keyword>
<dbReference type="Proteomes" id="UP000224080">
    <property type="component" value="Unassembled WGS sequence"/>
</dbReference>
<gene>
    <name evidence="2" type="ORF">GX51_06216</name>
</gene>
<dbReference type="GO" id="GO:0016787">
    <property type="term" value="F:hydrolase activity"/>
    <property type="evidence" value="ECO:0007669"/>
    <property type="project" value="InterPro"/>
</dbReference>
<dbReference type="Gene3D" id="3.40.50.1820">
    <property type="entry name" value="alpha/beta hydrolase"/>
    <property type="match status" value="1"/>
</dbReference>
<evidence type="ECO:0000259" key="1">
    <source>
        <dbReference type="Pfam" id="PF01738"/>
    </source>
</evidence>
<dbReference type="InterPro" id="IPR002925">
    <property type="entry name" value="Dienelactn_hydro"/>
</dbReference>
<dbReference type="Pfam" id="PF01738">
    <property type="entry name" value="DLH"/>
    <property type="match status" value="1"/>
</dbReference>
<dbReference type="OrthoDB" id="17560at2759"/>
<name>A0A2B7WT51_9EURO</name>
<dbReference type="PANTHER" id="PTHR17630:SF44">
    <property type="entry name" value="PROTEIN AIM2"/>
    <property type="match status" value="1"/>
</dbReference>
<dbReference type="InterPro" id="IPR029058">
    <property type="entry name" value="AB_hydrolase_fold"/>
</dbReference>
<dbReference type="EMBL" id="PDNC01000098">
    <property type="protein sequence ID" value="PGG99661.1"/>
    <property type="molecule type" value="Genomic_DNA"/>
</dbReference>
<evidence type="ECO:0000313" key="3">
    <source>
        <dbReference type="Proteomes" id="UP000224080"/>
    </source>
</evidence>
<proteinExistence type="predicted"/>
<sequence>MSCCNIDSLHSGPVRGAIRIIKNIPTYITFPPGHASQSEESTKDNDTTHPAKWPKALLLLPEGHGIKLPNIQLLADTLSANLSCPAILPDLFGAHSFPIVKPPNWDGDAALEQFLANNHPGTVNPIVDEILQWIDQPITQGGFGGVETLGGVGYCFGGRYVIRLLAQGRIKAGVVNHPSFFTMDEVRELAVNSNNCEERGGFHGSDTAAPGDARLRPVFSPLAIFAAEEDDILPEEKRREMEDVLKQTGATWSCRTFAQTGHGFTVRGDISNPAARFAKEAALRGAVEWFDAFL</sequence>
<dbReference type="AlphaFoldDB" id="A0A2B7WT51"/>
<comment type="caution">
    <text evidence="2">The sequence shown here is derived from an EMBL/GenBank/DDBJ whole genome shotgun (WGS) entry which is preliminary data.</text>
</comment>
<protein>
    <recommendedName>
        <fullName evidence="1">Dienelactone hydrolase domain-containing protein</fullName>
    </recommendedName>
</protein>
<dbReference type="STRING" id="2060905.A0A2B7WT51"/>
<reference evidence="2 3" key="1">
    <citation type="submission" date="2017-10" db="EMBL/GenBank/DDBJ databases">
        <title>Comparative genomics in systemic dimorphic fungi from Ajellomycetaceae.</title>
        <authorList>
            <person name="Munoz J.F."/>
            <person name="Mcewen J.G."/>
            <person name="Clay O.K."/>
            <person name="Cuomo C.A."/>
        </authorList>
    </citation>
    <scope>NUCLEOTIDE SEQUENCE [LARGE SCALE GENOMIC DNA]</scope>
    <source>
        <strain evidence="2 3">UAMH130</strain>
    </source>
</reference>